<dbReference type="AlphaFoldDB" id="A0AAV5VL68"/>
<gene>
    <name evidence="1" type="ORF">PFISCL1PPCAC_10330</name>
</gene>
<keyword evidence="2" id="KW-1185">Reference proteome</keyword>
<feature type="non-terminal residue" evidence="1">
    <location>
        <position position="1"/>
    </location>
</feature>
<accession>A0AAV5VL68</accession>
<dbReference type="Proteomes" id="UP001432322">
    <property type="component" value="Unassembled WGS sequence"/>
</dbReference>
<evidence type="ECO:0000313" key="2">
    <source>
        <dbReference type="Proteomes" id="UP001432322"/>
    </source>
</evidence>
<dbReference type="EMBL" id="BTSY01000003">
    <property type="protein sequence ID" value="GMT19033.1"/>
    <property type="molecule type" value="Genomic_DNA"/>
</dbReference>
<protein>
    <submittedName>
        <fullName evidence="1">Uncharacterized protein</fullName>
    </submittedName>
</protein>
<sequence>CNTPPPKSICQKEQGCKKLNLKTRYWTRLRCDPFYKLSVIEGGIQTKAVNYEFFFCHDEGKWSVQSGSIVKHLTEEDNVYCSDPSEDPVPSRPITHTSEACRPTKLDSVCEKNDFSCERVSRRLNRN</sequence>
<reference evidence="1" key="1">
    <citation type="submission" date="2023-10" db="EMBL/GenBank/DDBJ databases">
        <title>Genome assembly of Pristionchus species.</title>
        <authorList>
            <person name="Yoshida K."/>
            <person name="Sommer R.J."/>
        </authorList>
    </citation>
    <scope>NUCLEOTIDE SEQUENCE</scope>
    <source>
        <strain evidence="1">RS5133</strain>
    </source>
</reference>
<comment type="caution">
    <text evidence="1">The sequence shown here is derived from an EMBL/GenBank/DDBJ whole genome shotgun (WGS) entry which is preliminary data.</text>
</comment>
<name>A0AAV5VL68_9BILA</name>
<proteinExistence type="predicted"/>
<organism evidence="1 2">
    <name type="scientific">Pristionchus fissidentatus</name>
    <dbReference type="NCBI Taxonomy" id="1538716"/>
    <lineage>
        <taxon>Eukaryota</taxon>
        <taxon>Metazoa</taxon>
        <taxon>Ecdysozoa</taxon>
        <taxon>Nematoda</taxon>
        <taxon>Chromadorea</taxon>
        <taxon>Rhabditida</taxon>
        <taxon>Rhabditina</taxon>
        <taxon>Diplogasteromorpha</taxon>
        <taxon>Diplogasteroidea</taxon>
        <taxon>Neodiplogasteridae</taxon>
        <taxon>Pristionchus</taxon>
    </lineage>
</organism>
<evidence type="ECO:0000313" key="1">
    <source>
        <dbReference type="EMBL" id="GMT19033.1"/>
    </source>
</evidence>